<sequence length="137" mass="15373">MSQAAVAGRLGVTDRSLRDWEKQYDNPSTAHLIGWAYEFGDRLVLRVPKVVPELPPVVLLPGETTFVEHEVRRLAATLKARRKVLKLSQTGLGRLVGVGRSSLQRWEDGQDSPTALNLIMWATVLGYTLDLMHDPNW</sequence>
<organism evidence="3 4">
    <name type="scientific">Catenulispora pinistramenti</name>
    <dbReference type="NCBI Taxonomy" id="2705254"/>
    <lineage>
        <taxon>Bacteria</taxon>
        <taxon>Bacillati</taxon>
        <taxon>Actinomycetota</taxon>
        <taxon>Actinomycetes</taxon>
        <taxon>Catenulisporales</taxon>
        <taxon>Catenulisporaceae</taxon>
        <taxon>Catenulispora</taxon>
    </lineage>
</organism>
<evidence type="ECO:0000259" key="2">
    <source>
        <dbReference type="PROSITE" id="PS50943"/>
    </source>
</evidence>
<dbReference type="EMBL" id="JAAFYZ010000405">
    <property type="protein sequence ID" value="MBS2554576.1"/>
    <property type="molecule type" value="Genomic_DNA"/>
</dbReference>
<dbReference type="PROSITE" id="PS50943">
    <property type="entry name" value="HTH_CROC1"/>
    <property type="match status" value="1"/>
</dbReference>
<comment type="caution">
    <text evidence="3">The sequence shown here is derived from an EMBL/GenBank/DDBJ whole genome shotgun (WGS) entry which is preliminary data.</text>
</comment>
<dbReference type="PANTHER" id="PTHR46558:SF11">
    <property type="entry name" value="HTH-TYPE TRANSCRIPTIONAL REGULATOR XRE"/>
    <property type="match status" value="1"/>
</dbReference>
<dbReference type="InterPro" id="IPR001387">
    <property type="entry name" value="Cro/C1-type_HTH"/>
</dbReference>
<dbReference type="Pfam" id="PF01381">
    <property type="entry name" value="HTH_3"/>
    <property type="match status" value="1"/>
</dbReference>
<name>A0ABS5L882_9ACTN</name>
<proteinExistence type="predicted"/>
<dbReference type="Gene3D" id="1.10.260.40">
    <property type="entry name" value="lambda repressor-like DNA-binding domains"/>
    <property type="match status" value="1"/>
</dbReference>
<accession>A0ABS5L882</accession>
<evidence type="ECO:0000256" key="1">
    <source>
        <dbReference type="ARBA" id="ARBA00023125"/>
    </source>
</evidence>
<dbReference type="SMART" id="SM00530">
    <property type="entry name" value="HTH_XRE"/>
    <property type="match status" value="1"/>
</dbReference>
<keyword evidence="4" id="KW-1185">Reference proteome</keyword>
<protein>
    <submittedName>
        <fullName evidence="3">Helix-turn-helix transcriptional regulator</fullName>
    </submittedName>
</protein>
<dbReference type="SUPFAM" id="SSF47413">
    <property type="entry name" value="lambda repressor-like DNA-binding domains"/>
    <property type="match status" value="1"/>
</dbReference>
<dbReference type="CDD" id="cd00093">
    <property type="entry name" value="HTH_XRE"/>
    <property type="match status" value="2"/>
</dbReference>
<feature type="domain" description="HTH cro/C1-type" evidence="2">
    <location>
        <begin position="78"/>
        <end position="132"/>
    </location>
</feature>
<dbReference type="Proteomes" id="UP000730482">
    <property type="component" value="Unassembled WGS sequence"/>
</dbReference>
<dbReference type="InterPro" id="IPR010982">
    <property type="entry name" value="Lambda_DNA-bd_dom_sf"/>
</dbReference>
<evidence type="ECO:0000313" key="3">
    <source>
        <dbReference type="EMBL" id="MBS2554576.1"/>
    </source>
</evidence>
<dbReference type="PANTHER" id="PTHR46558">
    <property type="entry name" value="TRACRIPTIONAL REGULATORY PROTEIN-RELATED-RELATED"/>
    <property type="match status" value="1"/>
</dbReference>
<evidence type="ECO:0000313" key="4">
    <source>
        <dbReference type="Proteomes" id="UP000730482"/>
    </source>
</evidence>
<gene>
    <name evidence="3" type="ORF">KGQ19_47755</name>
</gene>
<keyword evidence="1" id="KW-0238">DNA-binding</keyword>
<reference evidence="3 4" key="1">
    <citation type="submission" date="2020-02" db="EMBL/GenBank/DDBJ databases">
        <title>Acidophilic actinobacteria isolated from forest soil.</title>
        <authorList>
            <person name="Golinska P."/>
        </authorList>
    </citation>
    <scope>NUCLEOTIDE SEQUENCE [LARGE SCALE GENOMIC DNA]</scope>
    <source>
        <strain evidence="3 4">NL8</strain>
    </source>
</reference>